<comment type="caution">
    <text evidence="11">The sequence shown here is derived from an EMBL/GenBank/DDBJ whole genome shotgun (WGS) entry which is preliminary data.</text>
</comment>
<evidence type="ECO:0000256" key="4">
    <source>
        <dbReference type="ARBA" id="ARBA00022833"/>
    </source>
</evidence>
<evidence type="ECO:0000256" key="2">
    <source>
        <dbReference type="ARBA" id="ARBA00022723"/>
    </source>
</evidence>
<proteinExistence type="predicted"/>
<dbReference type="PANTHER" id="PTHR46179">
    <property type="entry name" value="ZINC FINGER PROTEIN"/>
    <property type="match status" value="1"/>
</dbReference>
<evidence type="ECO:0000256" key="5">
    <source>
        <dbReference type="ARBA" id="ARBA00023015"/>
    </source>
</evidence>
<evidence type="ECO:0000256" key="1">
    <source>
        <dbReference type="ARBA" id="ARBA00004123"/>
    </source>
</evidence>
<dbReference type="EMBL" id="JAQQWM010000009">
    <property type="protein sequence ID" value="KAK8045850.1"/>
    <property type="molecule type" value="Genomic_DNA"/>
</dbReference>
<dbReference type="InterPro" id="IPR036236">
    <property type="entry name" value="Znf_C2H2_sf"/>
</dbReference>
<evidence type="ECO:0000313" key="11">
    <source>
        <dbReference type="EMBL" id="KAK8045850.1"/>
    </source>
</evidence>
<dbReference type="PROSITE" id="PS50157">
    <property type="entry name" value="ZINC_FINGER_C2H2_2"/>
    <property type="match status" value="2"/>
</dbReference>
<dbReference type="PANTHER" id="PTHR46179:SF13">
    <property type="entry name" value="C2H2-TYPE DOMAIN-CONTAINING PROTEIN"/>
    <property type="match status" value="1"/>
</dbReference>
<name>A0ABR1TGU4_9PEZI</name>
<protein>
    <recommendedName>
        <fullName evidence="10">C2H2-type domain-containing protein</fullName>
    </recommendedName>
</protein>
<accession>A0ABR1TGU4</accession>
<sequence length="217" mass="23922">MAPPHTCQTCNKVLSSAHNLRRHQQTHQNPYMCHPCGAPFAREDQLQKHNLNYHGVNISPFICYIKGCARRRLGLMSEELLKQHLANCHGNATLAENNVAAREQGVEGIEQPAAADGDLSSEEEEGEIGDDTAMVDAGDQSAQVSQEDKDKTGNDGAAQSSTHAQLKNENETLKAENQGLKEEIIRMEIDHASELTNLQNQHRANLLRLRQQLTGGN</sequence>
<feature type="domain" description="C2H2-type" evidence="10">
    <location>
        <begin position="5"/>
        <end position="32"/>
    </location>
</feature>
<dbReference type="Gene3D" id="3.30.160.60">
    <property type="entry name" value="Classic Zinc Finger"/>
    <property type="match status" value="1"/>
</dbReference>
<dbReference type="InterPro" id="IPR013087">
    <property type="entry name" value="Znf_C2H2_type"/>
</dbReference>
<feature type="domain" description="C2H2-type" evidence="10">
    <location>
        <begin position="31"/>
        <end position="54"/>
    </location>
</feature>
<gene>
    <name evidence="11" type="ORF">PG996_013914</name>
</gene>
<evidence type="ECO:0000256" key="8">
    <source>
        <dbReference type="PROSITE-ProRule" id="PRU00042"/>
    </source>
</evidence>
<evidence type="ECO:0000256" key="3">
    <source>
        <dbReference type="ARBA" id="ARBA00022771"/>
    </source>
</evidence>
<keyword evidence="4" id="KW-0862">Zinc</keyword>
<comment type="subcellular location">
    <subcellularLocation>
        <location evidence="1">Nucleus</location>
    </subcellularLocation>
</comment>
<dbReference type="InterPro" id="IPR051061">
    <property type="entry name" value="Zinc_finger_trans_reg"/>
</dbReference>
<keyword evidence="6" id="KW-0804">Transcription</keyword>
<evidence type="ECO:0000313" key="12">
    <source>
        <dbReference type="Proteomes" id="UP001446871"/>
    </source>
</evidence>
<organism evidence="11 12">
    <name type="scientific">Apiospora saccharicola</name>
    <dbReference type="NCBI Taxonomy" id="335842"/>
    <lineage>
        <taxon>Eukaryota</taxon>
        <taxon>Fungi</taxon>
        <taxon>Dikarya</taxon>
        <taxon>Ascomycota</taxon>
        <taxon>Pezizomycotina</taxon>
        <taxon>Sordariomycetes</taxon>
        <taxon>Xylariomycetidae</taxon>
        <taxon>Amphisphaeriales</taxon>
        <taxon>Apiosporaceae</taxon>
        <taxon>Apiospora</taxon>
    </lineage>
</organism>
<keyword evidence="2" id="KW-0479">Metal-binding</keyword>
<evidence type="ECO:0000259" key="10">
    <source>
        <dbReference type="PROSITE" id="PS50157"/>
    </source>
</evidence>
<evidence type="ECO:0000256" key="9">
    <source>
        <dbReference type="SAM" id="MobiDB-lite"/>
    </source>
</evidence>
<dbReference type="SUPFAM" id="SSF57667">
    <property type="entry name" value="beta-beta-alpha zinc fingers"/>
    <property type="match status" value="1"/>
</dbReference>
<keyword evidence="7" id="KW-0539">Nucleus</keyword>
<evidence type="ECO:0000256" key="6">
    <source>
        <dbReference type="ARBA" id="ARBA00023163"/>
    </source>
</evidence>
<keyword evidence="3 8" id="KW-0863">Zinc-finger</keyword>
<keyword evidence="12" id="KW-1185">Reference proteome</keyword>
<keyword evidence="5" id="KW-0805">Transcription regulation</keyword>
<dbReference type="Proteomes" id="UP001446871">
    <property type="component" value="Unassembled WGS sequence"/>
</dbReference>
<dbReference type="Pfam" id="PF00096">
    <property type="entry name" value="zf-C2H2"/>
    <property type="match status" value="1"/>
</dbReference>
<dbReference type="PROSITE" id="PS00028">
    <property type="entry name" value="ZINC_FINGER_C2H2_1"/>
    <property type="match status" value="2"/>
</dbReference>
<feature type="region of interest" description="Disordered" evidence="9">
    <location>
        <begin position="138"/>
        <end position="173"/>
    </location>
</feature>
<reference evidence="11 12" key="1">
    <citation type="submission" date="2023-01" db="EMBL/GenBank/DDBJ databases">
        <title>Analysis of 21 Apiospora genomes using comparative genomics revels a genus with tremendous synthesis potential of carbohydrate active enzymes and secondary metabolites.</title>
        <authorList>
            <person name="Sorensen T."/>
        </authorList>
    </citation>
    <scope>NUCLEOTIDE SEQUENCE [LARGE SCALE GENOMIC DNA]</scope>
    <source>
        <strain evidence="11 12">CBS 83171</strain>
    </source>
</reference>
<evidence type="ECO:0000256" key="7">
    <source>
        <dbReference type="ARBA" id="ARBA00023242"/>
    </source>
</evidence>
<dbReference type="SMART" id="SM00355">
    <property type="entry name" value="ZnF_C2H2"/>
    <property type="match status" value="3"/>
</dbReference>